<gene>
    <name evidence="1" type="ORF">PIB30_102932</name>
</gene>
<proteinExistence type="predicted"/>
<sequence length="124" mass="13892">MKACSCLRAHVTFKVWEVKFVACLVHGRGSRLVHGAGQKKVTFGFVGRLTFGVLDYWWSRLGLGLAKPKCDMVQCLGSFVVLRVSHVYRGRVLTFDAKRDMEGESVCQVWLARGLVTFVDLSPN</sequence>
<dbReference type="EMBL" id="JASCZI010275113">
    <property type="protein sequence ID" value="MED6226359.1"/>
    <property type="molecule type" value="Genomic_DNA"/>
</dbReference>
<dbReference type="Proteomes" id="UP001341840">
    <property type="component" value="Unassembled WGS sequence"/>
</dbReference>
<reference evidence="1 2" key="1">
    <citation type="journal article" date="2023" name="Plants (Basel)">
        <title>Bridging the Gap: Combining Genomics and Transcriptomics Approaches to Understand Stylosanthes scabra, an Orphan Legume from the Brazilian Caatinga.</title>
        <authorList>
            <person name="Ferreira-Neto J.R.C."/>
            <person name="da Silva M.D."/>
            <person name="Binneck E."/>
            <person name="de Melo N.F."/>
            <person name="da Silva R.H."/>
            <person name="de Melo A.L.T.M."/>
            <person name="Pandolfi V."/>
            <person name="Bustamante F.O."/>
            <person name="Brasileiro-Vidal A.C."/>
            <person name="Benko-Iseppon A.M."/>
        </authorList>
    </citation>
    <scope>NUCLEOTIDE SEQUENCE [LARGE SCALE GENOMIC DNA]</scope>
    <source>
        <tissue evidence="1">Leaves</tissue>
    </source>
</reference>
<accession>A0ABU6ZWL3</accession>
<comment type="caution">
    <text evidence="1">The sequence shown here is derived from an EMBL/GenBank/DDBJ whole genome shotgun (WGS) entry which is preliminary data.</text>
</comment>
<evidence type="ECO:0000313" key="1">
    <source>
        <dbReference type="EMBL" id="MED6226359.1"/>
    </source>
</evidence>
<organism evidence="1 2">
    <name type="scientific">Stylosanthes scabra</name>
    <dbReference type="NCBI Taxonomy" id="79078"/>
    <lineage>
        <taxon>Eukaryota</taxon>
        <taxon>Viridiplantae</taxon>
        <taxon>Streptophyta</taxon>
        <taxon>Embryophyta</taxon>
        <taxon>Tracheophyta</taxon>
        <taxon>Spermatophyta</taxon>
        <taxon>Magnoliopsida</taxon>
        <taxon>eudicotyledons</taxon>
        <taxon>Gunneridae</taxon>
        <taxon>Pentapetalae</taxon>
        <taxon>rosids</taxon>
        <taxon>fabids</taxon>
        <taxon>Fabales</taxon>
        <taxon>Fabaceae</taxon>
        <taxon>Papilionoideae</taxon>
        <taxon>50 kb inversion clade</taxon>
        <taxon>dalbergioids sensu lato</taxon>
        <taxon>Dalbergieae</taxon>
        <taxon>Pterocarpus clade</taxon>
        <taxon>Stylosanthes</taxon>
    </lineage>
</organism>
<feature type="non-terminal residue" evidence="1">
    <location>
        <position position="124"/>
    </location>
</feature>
<protein>
    <submittedName>
        <fullName evidence="1">Uncharacterized protein</fullName>
    </submittedName>
</protein>
<evidence type="ECO:0000313" key="2">
    <source>
        <dbReference type="Proteomes" id="UP001341840"/>
    </source>
</evidence>
<name>A0ABU6ZWL3_9FABA</name>
<keyword evidence="2" id="KW-1185">Reference proteome</keyword>